<name>A0A7K3VXP1_9ACTN</name>
<dbReference type="InterPro" id="IPR003439">
    <property type="entry name" value="ABC_transporter-like_ATP-bd"/>
</dbReference>
<evidence type="ECO:0000256" key="2">
    <source>
        <dbReference type="ARBA" id="ARBA00022737"/>
    </source>
</evidence>
<dbReference type="GO" id="GO:0016887">
    <property type="term" value="F:ATP hydrolysis activity"/>
    <property type="evidence" value="ECO:0007669"/>
    <property type="project" value="InterPro"/>
</dbReference>
<reference evidence="7 8" key="1">
    <citation type="submission" date="2020-02" db="EMBL/GenBank/DDBJ databases">
        <title>Geodermatophilus sabuli CPCC 205279 I12A-02694.</title>
        <authorList>
            <person name="Jiang Z."/>
        </authorList>
    </citation>
    <scope>NUCLEOTIDE SEQUENCE [LARGE SCALE GENOMIC DNA]</scope>
    <source>
        <strain evidence="7 8">I12A-02694</strain>
    </source>
</reference>
<comment type="caution">
    <text evidence="7">The sequence shown here is derived from an EMBL/GenBank/DDBJ whole genome shotgun (WGS) entry which is preliminary data.</text>
</comment>
<feature type="domain" description="ABC transporter" evidence="6">
    <location>
        <begin position="26"/>
        <end position="537"/>
    </location>
</feature>
<evidence type="ECO:0000256" key="3">
    <source>
        <dbReference type="ARBA" id="ARBA00022741"/>
    </source>
</evidence>
<keyword evidence="2" id="KW-0677">Repeat</keyword>
<gene>
    <name evidence="7" type="ORF">GCU56_00725</name>
</gene>
<accession>A0A7K3VXP1</accession>
<dbReference type="SMART" id="SM00382">
    <property type="entry name" value="AAA"/>
    <property type="match status" value="1"/>
</dbReference>
<evidence type="ECO:0000259" key="6">
    <source>
        <dbReference type="PROSITE" id="PS50893"/>
    </source>
</evidence>
<dbReference type="InterPro" id="IPR017871">
    <property type="entry name" value="ABC_transporter-like_CS"/>
</dbReference>
<dbReference type="GO" id="GO:0005524">
    <property type="term" value="F:ATP binding"/>
    <property type="evidence" value="ECO:0007669"/>
    <property type="project" value="UniProtKB-KW"/>
</dbReference>
<evidence type="ECO:0000256" key="1">
    <source>
        <dbReference type="ARBA" id="ARBA00022448"/>
    </source>
</evidence>
<proteinExistence type="predicted"/>
<dbReference type="SUPFAM" id="SSF52540">
    <property type="entry name" value="P-loop containing nucleoside triphosphate hydrolases"/>
    <property type="match status" value="2"/>
</dbReference>
<dbReference type="RefSeq" id="WP_163479586.1">
    <property type="nucleotide sequence ID" value="NZ_JAAGWF010000002.1"/>
</dbReference>
<organism evidence="7 8">
    <name type="scientific">Geodermatophilus sabuli</name>
    <dbReference type="NCBI Taxonomy" id="1564158"/>
    <lineage>
        <taxon>Bacteria</taxon>
        <taxon>Bacillati</taxon>
        <taxon>Actinomycetota</taxon>
        <taxon>Actinomycetes</taxon>
        <taxon>Geodermatophilales</taxon>
        <taxon>Geodermatophilaceae</taxon>
        <taxon>Geodermatophilus</taxon>
    </lineage>
</organism>
<keyword evidence="4 7" id="KW-0067">ATP-binding</keyword>
<dbReference type="PROSITE" id="PS50893">
    <property type="entry name" value="ABC_TRANSPORTER_2"/>
    <property type="match status" value="1"/>
</dbReference>
<dbReference type="PANTHER" id="PTHR43790:SF9">
    <property type="entry name" value="GALACTOFURANOSE TRANSPORTER ATP-BINDING PROTEIN YTFR"/>
    <property type="match status" value="1"/>
</dbReference>
<dbReference type="PANTHER" id="PTHR43790">
    <property type="entry name" value="CARBOHYDRATE TRANSPORT ATP-BINDING PROTEIN MG119-RELATED"/>
    <property type="match status" value="1"/>
</dbReference>
<keyword evidence="3" id="KW-0547">Nucleotide-binding</keyword>
<dbReference type="Proteomes" id="UP000470246">
    <property type="component" value="Unassembled WGS sequence"/>
</dbReference>
<dbReference type="EMBL" id="JAAGWF010000002">
    <property type="protein sequence ID" value="NEK56397.1"/>
    <property type="molecule type" value="Genomic_DNA"/>
</dbReference>
<dbReference type="CDD" id="cd03216">
    <property type="entry name" value="ABC_Carb_Monos_I"/>
    <property type="match status" value="1"/>
</dbReference>
<evidence type="ECO:0000313" key="8">
    <source>
        <dbReference type="Proteomes" id="UP000470246"/>
    </source>
</evidence>
<keyword evidence="1" id="KW-0813">Transport</keyword>
<dbReference type="Pfam" id="PF00005">
    <property type="entry name" value="ABC_tran"/>
    <property type="match status" value="2"/>
</dbReference>
<dbReference type="InterPro" id="IPR050107">
    <property type="entry name" value="ABC_carbohydrate_import_ATPase"/>
</dbReference>
<dbReference type="AlphaFoldDB" id="A0A7K3VXP1"/>
<dbReference type="CDD" id="cd03215">
    <property type="entry name" value="ABC_Carb_Monos_II"/>
    <property type="match status" value="1"/>
</dbReference>
<sequence length="552" mass="58786">MSDTSSPGGAAVPPGEPPPRTAPPALELRSITQHFGSFRALRDVDFRVEAGEVVGLLGENGCGKSTLVKVLAGVNTPDAGGELTIDGRPVPLPLSAGQFRDLGLSFVHQDLGLARTLTVTENLMVGEAGAAASRKPINWRSQRRRTRALLQSYNVDVDPDLPINQLPPVGQALVAIVRAAEELKAYRARGDVGHSILFLDEPTVFLPEDQVEFLFELIRTVVAGGASVVFISHDLAAVRAICDRVVVLRDGQVAGEARIGEVDDRQLVEMIVGPVGGKLVGQAQRRAPGDDLGDAPPRCTVQGLRGGRATGISFAVRPTEIVGLAGLLGSGAEDVPYLLFGARKATAGRMTLDDREIVLPVLDPTTAVRQQVAMVPADRRRDGIAPSLSVGENATILVNDEYTQAGRLQGGRLRELVRRQLERFDVRPRNGNALMGTLSGGNAQKVVMAKWLEINPRLLLLHEPTQGVDVAARAEIYRLIREASTGGMATVWVSSDFEELATVCDRVLVVADGEVRAELTGDEVTDEAISSAVYHHTTDAAAVLADEVPTAS</sequence>
<dbReference type="InterPro" id="IPR027417">
    <property type="entry name" value="P-loop_NTPase"/>
</dbReference>
<feature type="region of interest" description="Disordered" evidence="5">
    <location>
        <begin position="1"/>
        <end position="23"/>
    </location>
</feature>
<evidence type="ECO:0000313" key="7">
    <source>
        <dbReference type="EMBL" id="NEK56397.1"/>
    </source>
</evidence>
<evidence type="ECO:0000256" key="4">
    <source>
        <dbReference type="ARBA" id="ARBA00022840"/>
    </source>
</evidence>
<dbReference type="InterPro" id="IPR003593">
    <property type="entry name" value="AAA+_ATPase"/>
</dbReference>
<dbReference type="PROSITE" id="PS00211">
    <property type="entry name" value="ABC_TRANSPORTER_1"/>
    <property type="match status" value="1"/>
</dbReference>
<keyword evidence="8" id="KW-1185">Reference proteome</keyword>
<protein>
    <submittedName>
        <fullName evidence="7">Sugar ABC transporter ATP-binding protein</fullName>
    </submittedName>
</protein>
<evidence type="ECO:0000256" key="5">
    <source>
        <dbReference type="SAM" id="MobiDB-lite"/>
    </source>
</evidence>
<dbReference type="Gene3D" id="3.40.50.300">
    <property type="entry name" value="P-loop containing nucleotide triphosphate hydrolases"/>
    <property type="match status" value="2"/>
</dbReference>